<feature type="region of interest" description="Disordered" evidence="1">
    <location>
        <begin position="138"/>
        <end position="163"/>
    </location>
</feature>
<evidence type="ECO:0000313" key="3">
    <source>
        <dbReference type="EMBL" id="VEU41517.1"/>
    </source>
</evidence>
<gene>
    <name evidence="3" type="ORF">PSNMU_V1.4_AUG-EV-PASAV3_0084370</name>
</gene>
<protein>
    <submittedName>
        <fullName evidence="3">Uncharacterized protein</fullName>
    </submittedName>
</protein>
<feature type="transmembrane region" description="Helical" evidence="2">
    <location>
        <begin position="63"/>
        <end position="84"/>
    </location>
</feature>
<keyword evidence="2" id="KW-1133">Transmembrane helix</keyword>
<reference evidence="3 4" key="1">
    <citation type="submission" date="2019-01" db="EMBL/GenBank/DDBJ databases">
        <authorList>
            <person name="Ferrante I. M."/>
        </authorList>
    </citation>
    <scope>NUCLEOTIDE SEQUENCE [LARGE SCALE GENOMIC DNA]</scope>
    <source>
        <strain evidence="3 4">B856</strain>
    </source>
</reference>
<dbReference type="AlphaFoldDB" id="A0A448ZHJ0"/>
<feature type="compositionally biased region" description="Basic and acidic residues" evidence="1">
    <location>
        <begin position="138"/>
        <end position="152"/>
    </location>
</feature>
<name>A0A448ZHJ0_9STRA</name>
<keyword evidence="2" id="KW-0812">Transmembrane</keyword>
<feature type="transmembrane region" description="Helical" evidence="2">
    <location>
        <begin position="245"/>
        <end position="265"/>
    </location>
</feature>
<keyword evidence="2" id="KW-0472">Membrane</keyword>
<sequence>MKRLRVDEHSKKMGHCCPLLCLTESTKSTIASGVAMTMLSEKSTRTKLWSRRRSCSKLLPGPLRFDSCLCFAAFLLLAVGLVSFPTLPVAEAVPSGSSGGDIELLPDSGMTYFDAAGLQRWDSNPQRRRRARELQHFAVEGEHPHNGEHRQLEGGADNELGRPEISASPDYGCTVPDGKCTECTFSEQKTYDACKATGKWQKFECILVEGEGETRRTEQETPLADPAAPKHEMKSCKYTEFDEGFAMFELEVFCLLIGCLAFVSVRKQKRLSSSMFDRRKQQGPKARSRVGNGKRISDHIPGNGDEIEFTPMTNQEKERVPLIDIEAEHMDVI</sequence>
<evidence type="ECO:0000256" key="2">
    <source>
        <dbReference type="SAM" id="Phobius"/>
    </source>
</evidence>
<feature type="region of interest" description="Disordered" evidence="1">
    <location>
        <begin position="274"/>
        <end position="309"/>
    </location>
</feature>
<dbReference type="Proteomes" id="UP000291116">
    <property type="component" value="Unassembled WGS sequence"/>
</dbReference>
<evidence type="ECO:0000256" key="1">
    <source>
        <dbReference type="SAM" id="MobiDB-lite"/>
    </source>
</evidence>
<keyword evidence="4" id="KW-1185">Reference proteome</keyword>
<dbReference type="EMBL" id="CAACVS010000357">
    <property type="protein sequence ID" value="VEU41517.1"/>
    <property type="molecule type" value="Genomic_DNA"/>
</dbReference>
<dbReference type="OrthoDB" id="48166at2759"/>
<organism evidence="3 4">
    <name type="scientific">Pseudo-nitzschia multistriata</name>
    <dbReference type="NCBI Taxonomy" id="183589"/>
    <lineage>
        <taxon>Eukaryota</taxon>
        <taxon>Sar</taxon>
        <taxon>Stramenopiles</taxon>
        <taxon>Ochrophyta</taxon>
        <taxon>Bacillariophyta</taxon>
        <taxon>Bacillariophyceae</taxon>
        <taxon>Bacillariophycidae</taxon>
        <taxon>Bacillariales</taxon>
        <taxon>Bacillariaceae</taxon>
        <taxon>Pseudo-nitzschia</taxon>
    </lineage>
</organism>
<accession>A0A448ZHJ0</accession>
<evidence type="ECO:0000313" key="4">
    <source>
        <dbReference type="Proteomes" id="UP000291116"/>
    </source>
</evidence>
<proteinExistence type="predicted"/>